<dbReference type="Gene3D" id="1.20.120.450">
    <property type="entry name" value="dinb family like domain"/>
    <property type="match status" value="1"/>
</dbReference>
<dbReference type="Proteomes" id="UP001649230">
    <property type="component" value="Chromosome"/>
</dbReference>
<evidence type="ECO:0000313" key="2">
    <source>
        <dbReference type="EMBL" id="UJF32972.1"/>
    </source>
</evidence>
<dbReference type="InterPro" id="IPR034660">
    <property type="entry name" value="DinB/YfiT-like"/>
</dbReference>
<gene>
    <name evidence="2" type="ORF">L0M14_25905</name>
</gene>
<proteinExistence type="predicted"/>
<evidence type="ECO:0000259" key="1">
    <source>
        <dbReference type="Pfam" id="PF12867"/>
    </source>
</evidence>
<reference evidence="2 3" key="1">
    <citation type="journal article" date="2024" name="Int. J. Syst. Evol. Microbiol.">
        <title>Paenibacillus hexagrammi sp. nov., a novel bacterium isolated from the gut content of Hexagrammos agrammus.</title>
        <authorList>
            <person name="Jung H.K."/>
            <person name="Kim D.G."/>
            <person name="Zin H."/>
            <person name="Park J."/>
            <person name="Jung H."/>
            <person name="Kim Y.O."/>
            <person name="Kong H.J."/>
            <person name="Kim J.W."/>
            <person name="Kim Y.S."/>
        </authorList>
    </citation>
    <scope>NUCLEOTIDE SEQUENCE [LARGE SCALE GENOMIC DNA]</scope>
    <source>
        <strain evidence="2 3">YPD9-1</strain>
    </source>
</reference>
<dbReference type="EMBL" id="CP090978">
    <property type="protein sequence ID" value="UJF32972.1"/>
    <property type="molecule type" value="Genomic_DNA"/>
</dbReference>
<feature type="domain" description="DinB-like" evidence="1">
    <location>
        <begin position="9"/>
        <end position="167"/>
    </location>
</feature>
<protein>
    <submittedName>
        <fullName evidence="2">DinB family protein</fullName>
    </submittedName>
</protein>
<organism evidence="2 3">
    <name type="scientific">Paenibacillus hexagrammi</name>
    <dbReference type="NCBI Taxonomy" id="2908839"/>
    <lineage>
        <taxon>Bacteria</taxon>
        <taxon>Bacillati</taxon>
        <taxon>Bacillota</taxon>
        <taxon>Bacilli</taxon>
        <taxon>Bacillales</taxon>
        <taxon>Paenibacillaceae</taxon>
        <taxon>Paenibacillus</taxon>
    </lineage>
</organism>
<keyword evidence="3" id="KW-1185">Reference proteome</keyword>
<accession>A0ABY3SGJ5</accession>
<sequence length="179" mass="20328">MNTIEYLTQLEELSQHYVKELDSFTLEQLQAQPSEQEWSLGQMYMHLIQTALRMQIRNIELCSSQDIAPGQQAGEKSEAGQAVFSSGAFPPIRIQVPPSPEYTPQQPESKEQIIQGLHAVQEKMRAIEPTLDAIDPQRTAAHPRLGALQAKEWFALVVMHYRHHLQQKDRLKAFLTAGV</sequence>
<dbReference type="SUPFAM" id="SSF109854">
    <property type="entry name" value="DinB/YfiT-like putative metalloenzymes"/>
    <property type="match status" value="1"/>
</dbReference>
<dbReference type="InterPro" id="IPR024775">
    <property type="entry name" value="DinB-like"/>
</dbReference>
<evidence type="ECO:0000313" key="3">
    <source>
        <dbReference type="Proteomes" id="UP001649230"/>
    </source>
</evidence>
<dbReference type="RefSeq" id="WP_235119315.1">
    <property type="nucleotide sequence ID" value="NZ_CP090978.1"/>
</dbReference>
<dbReference type="Pfam" id="PF12867">
    <property type="entry name" value="DinB_2"/>
    <property type="match status" value="1"/>
</dbReference>
<name>A0ABY3SGJ5_9BACL</name>